<reference key="2">
    <citation type="submission" date="2011-04" db="EMBL/GenBank/DDBJ databases">
        <title>Complete sequence of chromosome of Haliscomenobacter hydrossis DSM 1100.</title>
        <authorList>
            <consortium name="US DOE Joint Genome Institute (JGI-PGF)"/>
            <person name="Lucas S."/>
            <person name="Han J."/>
            <person name="Lapidus A."/>
            <person name="Bruce D."/>
            <person name="Goodwin L."/>
            <person name="Pitluck S."/>
            <person name="Peters L."/>
            <person name="Kyrpides N."/>
            <person name="Mavromatis K."/>
            <person name="Ivanova N."/>
            <person name="Ovchinnikova G."/>
            <person name="Pagani I."/>
            <person name="Daligault H."/>
            <person name="Detter J.C."/>
            <person name="Han C."/>
            <person name="Land M."/>
            <person name="Hauser L."/>
            <person name="Markowitz V."/>
            <person name="Cheng J.-F."/>
            <person name="Hugenholtz P."/>
            <person name="Woyke T."/>
            <person name="Wu D."/>
            <person name="Verbarg S."/>
            <person name="Frueling A."/>
            <person name="Brambilla E."/>
            <person name="Klenk H.-P."/>
            <person name="Eisen J.A."/>
        </authorList>
    </citation>
    <scope>NUCLEOTIDE SEQUENCE</scope>
    <source>
        <strain>DSM 1100</strain>
    </source>
</reference>
<proteinExistence type="predicted"/>
<evidence type="ECO:0000313" key="1">
    <source>
        <dbReference type="EMBL" id="AEE53322.1"/>
    </source>
</evidence>
<keyword evidence="2" id="KW-1185">Reference proteome</keyword>
<dbReference type="Proteomes" id="UP000008461">
    <property type="component" value="Chromosome"/>
</dbReference>
<sequence length="141" mass="15996">MIFPGELVDLRINTPKEHQRIISKLTTGLGVLFYHEGSIDLEPLPETMIDEGQTSPVPDVSLYNNKTYQTPVIIEVCHPNGVKNDFKKVQRLIDEFDYGTVEGFVYDYINNSWQKYVKGSGTQTENLSFSKVLNVDLANLL</sequence>
<dbReference type="RefSeq" id="WP_013767852.1">
    <property type="nucleotide sequence ID" value="NC_015510.1"/>
</dbReference>
<dbReference type="KEGG" id="hhy:Halhy_5497"/>
<evidence type="ECO:0000313" key="2">
    <source>
        <dbReference type="Proteomes" id="UP000008461"/>
    </source>
</evidence>
<dbReference type="eggNOG" id="COG4636">
    <property type="taxonomic scope" value="Bacteria"/>
</dbReference>
<dbReference type="OrthoDB" id="954297at2"/>
<protein>
    <recommendedName>
        <fullName evidence="3">Restriction endonuclease domain-containing protein</fullName>
    </recommendedName>
</protein>
<evidence type="ECO:0008006" key="3">
    <source>
        <dbReference type="Google" id="ProtNLM"/>
    </source>
</evidence>
<dbReference type="AlphaFoldDB" id="F4KSB9"/>
<reference evidence="1 2" key="1">
    <citation type="journal article" date="2011" name="Stand. Genomic Sci.">
        <title>Complete genome sequence of Haliscomenobacter hydrossis type strain (O).</title>
        <authorList>
            <consortium name="US DOE Joint Genome Institute (JGI-PGF)"/>
            <person name="Daligault H."/>
            <person name="Lapidus A."/>
            <person name="Zeytun A."/>
            <person name="Nolan M."/>
            <person name="Lucas S."/>
            <person name="Del Rio T.G."/>
            <person name="Tice H."/>
            <person name="Cheng J.F."/>
            <person name="Tapia R."/>
            <person name="Han C."/>
            <person name="Goodwin L."/>
            <person name="Pitluck S."/>
            <person name="Liolios K."/>
            <person name="Pagani I."/>
            <person name="Ivanova N."/>
            <person name="Huntemann M."/>
            <person name="Mavromatis K."/>
            <person name="Mikhailova N."/>
            <person name="Pati A."/>
            <person name="Chen A."/>
            <person name="Palaniappan K."/>
            <person name="Land M."/>
            <person name="Hauser L."/>
            <person name="Brambilla E.M."/>
            <person name="Rohde M."/>
            <person name="Verbarg S."/>
            <person name="Goker M."/>
            <person name="Bristow J."/>
            <person name="Eisen J.A."/>
            <person name="Markowitz V."/>
            <person name="Hugenholtz P."/>
            <person name="Kyrpides N.C."/>
            <person name="Klenk H.P."/>
            <person name="Woyke T."/>
        </authorList>
    </citation>
    <scope>NUCLEOTIDE SEQUENCE [LARGE SCALE GENOMIC DNA]</scope>
    <source>
        <strain evidence="2">ATCC 27775 / DSM 1100 / LMG 10767 / O</strain>
    </source>
</reference>
<accession>F4KSB9</accession>
<organism evidence="1 2">
    <name type="scientific">Haliscomenobacter hydrossis (strain ATCC 27775 / DSM 1100 / LMG 10767 / O)</name>
    <dbReference type="NCBI Taxonomy" id="760192"/>
    <lineage>
        <taxon>Bacteria</taxon>
        <taxon>Pseudomonadati</taxon>
        <taxon>Bacteroidota</taxon>
        <taxon>Saprospiria</taxon>
        <taxon>Saprospirales</taxon>
        <taxon>Haliscomenobacteraceae</taxon>
        <taxon>Haliscomenobacter</taxon>
    </lineage>
</organism>
<dbReference type="HOGENOM" id="CLU_1795273_0_0_10"/>
<dbReference type="EMBL" id="CP002691">
    <property type="protein sequence ID" value="AEE53322.1"/>
    <property type="molecule type" value="Genomic_DNA"/>
</dbReference>
<name>F4KSB9_HALH1</name>
<dbReference type="Gene3D" id="3.90.1570.20">
    <property type="match status" value="1"/>
</dbReference>
<gene>
    <name evidence="1" type="ordered locus">Halhy_5497</name>
</gene>